<protein>
    <submittedName>
        <fullName evidence="2">Uncharacterized protein</fullName>
    </submittedName>
</protein>
<feature type="compositionally biased region" description="Basic residues" evidence="1">
    <location>
        <begin position="46"/>
        <end position="60"/>
    </location>
</feature>
<evidence type="ECO:0000313" key="3">
    <source>
        <dbReference type="Proteomes" id="UP000234275"/>
    </source>
</evidence>
<dbReference type="Proteomes" id="UP000234275">
    <property type="component" value="Unassembled WGS sequence"/>
</dbReference>
<feature type="region of interest" description="Disordered" evidence="1">
    <location>
        <begin position="36"/>
        <end position="104"/>
    </location>
</feature>
<feature type="non-terminal residue" evidence="2">
    <location>
        <position position="1"/>
    </location>
</feature>
<comment type="caution">
    <text evidence="2">The sequence shown here is derived from an EMBL/GenBank/DDBJ whole genome shotgun (WGS) entry which is preliminary data.</text>
</comment>
<evidence type="ECO:0000313" key="2">
    <source>
        <dbReference type="EMBL" id="PLB53025.1"/>
    </source>
</evidence>
<dbReference type="GeneID" id="36556486"/>
<accession>A0A2I2GJH2</accession>
<dbReference type="EMBL" id="MSFO01000002">
    <property type="protein sequence ID" value="PLB53025.1"/>
    <property type="molecule type" value="Genomic_DNA"/>
</dbReference>
<sequence>LLRMRTSVIINLPLESAHHPDPGKWGVRLVRNGWLPDHQQHLSQSTKRKTKQMTLRLRRNQKPETTPKPNPNSNKKNPLPPSLPDSQTEDRRRMSALSSLSPLR</sequence>
<name>A0A2I2GJH2_9EURO</name>
<gene>
    <name evidence="2" type="ORF">P170DRAFT_434751</name>
</gene>
<proteinExistence type="predicted"/>
<dbReference type="AlphaFoldDB" id="A0A2I2GJH2"/>
<dbReference type="RefSeq" id="XP_024708327.1">
    <property type="nucleotide sequence ID" value="XM_024848787.1"/>
</dbReference>
<organism evidence="2 3">
    <name type="scientific">Aspergillus steynii IBT 23096</name>
    <dbReference type="NCBI Taxonomy" id="1392250"/>
    <lineage>
        <taxon>Eukaryota</taxon>
        <taxon>Fungi</taxon>
        <taxon>Dikarya</taxon>
        <taxon>Ascomycota</taxon>
        <taxon>Pezizomycotina</taxon>
        <taxon>Eurotiomycetes</taxon>
        <taxon>Eurotiomycetidae</taxon>
        <taxon>Eurotiales</taxon>
        <taxon>Aspergillaceae</taxon>
        <taxon>Aspergillus</taxon>
        <taxon>Aspergillus subgen. Circumdati</taxon>
    </lineage>
</organism>
<dbReference type="VEuPathDB" id="FungiDB:P170DRAFT_434751"/>
<evidence type="ECO:0000256" key="1">
    <source>
        <dbReference type="SAM" id="MobiDB-lite"/>
    </source>
</evidence>
<reference evidence="2 3" key="1">
    <citation type="submission" date="2016-12" db="EMBL/GenBank/DDBJ databases">
        <title>The genomes of Aspergillus section Nigri reveals drivers in fungal speciation.</title>
        <authorList>
            <consortium name="DOE Joint Genome Institute"/>
            <person name="Vesth T.C."/>
            <person name="Nybo J."/>
            <person name="Theobald S."/>
            <person name="Brandl J."/>
            <person name="Frisvad J.C."/>
            <person name="Nielsen K.F."/>
            <person name="Lyhne E.K."/>
            <person name="Kogle M.E."/>
            <person name="Kuo A."/>
            <person name="Riley R."/>
            <person name="Clum A."/>
            <person name="Nolan M."/>
            <person name="Lipzen A."/>
            <person name="Salamov A."/>
            <person name="Henrissat B."/>
            <person name="Wiebenga A."/>
            <person name="De Vries R.P."/>
            <person name="Grigoriev I.V."/>
            <person name="Mortensen U.H."/>
            <person name="Andersen M.R."/>
            <person name="Baker S.E."/>
        </authorList>
    </citation>
    <scope>NUCLEOTIDE SEQUENCE [LARGE SCALE GENOMIC DNA]</scope>
    <source>
        <strain evidence="2 3">IBT 23096</strain>
    </source>
</reference>
<keyword evidence="3" id="KW-1185">Reference proteome</keyword>